<evidence type="ECO:0000259" key="2">
    <source>
        <dbReference type="Pfam" id="PF00723"/>
    </source>
</evidence>
<dbReference type="Gene3D" id="1.50.10.10">
    <property type="match status" value="1"/>
</dbReference>
<evidence type="ECO:0000313" key="4">
    <source>
        <dbReference type="Proteomes" id="UP000199019"/>
    </source>
</evidence>
<accession>A0A1H9TCV2</accession>
<organism evidence="3 4">
    <name type="scientific">Pedococcus cremeus</name>
    <dbReference type="NCBI Taxonomy" id="587636"/>
    <lineage>
        <taxon>Bacteria</taxon>
        <taxon>Bacillati</taxon>
        <taxon>Actinomycetota</taxon>
        <taxon>Actinomycetes</taxon>
        <taxon>Micrococcales</taxon>
        <taxon>Intrasporangiaceae</taxon>
        <taxon>Pedococcus</taxon>
    </lineage>
</organism>
<dbReference type="STRING" id="587636.SAMN05216199_1542"/>
<dbReference type="AlphaFoldDB" id="A0A1H9TCV2"/>
<protein>
    <submittedName>
        <fullName evidence="3">Glycosyl hydrolases family 15</fullName>
    </submittedName>
</protein>
<gene>
    <name evidence="3" type="ORF">SAMN05216199_1542</name>
</gene>
<dbReference type="InterPro" id="IPR008928">
    <property type="entry name" value="6-hairpin_glycosidase_sf"/>
</dbReference>
<dbReference type="InterPro" id="IPR011613">
    <property type="entry name" value="GH15-like"/>
</dbReference>
<dbReference type="InterPro" id="IPR012341">
    <property type="entry name" value="6hp_glycosidase-like_sf"/>
</dbReference>
<keyword evidence="3" id="KW-0378">Hydrolase</keyword>
<evidence type="ECO:0000313" key="3">
    <source>
        <dbReference type="EMBL" id="SER94857.1"/>
    </source>
</evidence>
<dbReference type="PANTHER" id="PTHR31616:SF0">
    <property type="entry name" value="GLUCAN 1,4-ALPHA-GLUCOSIDASE"/>
    <property type="match status" value="1"/>
</dbReference>
<dbReference type="Proteomes" id="UP000199019">
    <property type="component" value="Unassembled WGS sequence"/>
</dbReference>
<name>A0A1H9TCV2_9MICO</name>
<dbReference type="GO" id="GO:0005975">
    <property type="term" value="P:carbohydrate metabolic process"/>
    <property type="evidence" value="ECO:0007669"/>
    <property type="project" value="InterPro"/>
</dbReference>
<dbReference type="GO" id="GO:0004553">
    <property type="term" value="F:hydrolase activity, hydrolyzing O-glycosyl compounds"/>
    <property type="evidence" value="ECO:0007669"/>
    <property type="project" value="TreeGrafter"/>
</dbReference>
<dbReference type="SUPFAM" id="SSF48208">
    <property type="entry name" value="Six-hairpin glycosidases"/>
    <property type="match status" value="1"/>
</dbReference>
<feature type="region of interest" description="Disordered" evidence="1">
    <location>
        <begin position="1"/>
        <end position="33"/>
    </location>
</feature>
<keyword evidence="4" id="KW-1185">Reference proteome</keyword>
<evidence type="ECO:0000256" key="1">
    <source>
        <dbReference type="SAM" id="MobiDB-lite"/>
    </source>
</evidence>
<sequence length="405" mass="43783">MTSLPETAPTKPAGMPPAPSAAAPDAAPASECAPVPTSEDLLALAYRSHEVITEHQHAGGAYPASPTFSAYRGYAWLRDGSFTAEGISRWGDVDSADRYHDWVSRVLGARREQVDGLVADAARGVEVPLDRMLPTRFTFDGLDGSDPWWDFQTDGYGTWLWSLVAHAQRHGGDLTRWLPGIEVAVDFLAAFWDLACYDWWEEHVEHRHVSTLGAVAGGLRDIAESGVLDAERADRARAASQGAATLALNQGVVDGHLVKWLGTAAVDGSLPSCIVPFRLAEPGGELATGTLSRVAADLDVDGGVHRFRADVFYGGGQWLLLSALLGWNLAVAGDRDGALRHLHWIAAHATATGEMPEQVPDHLLHPDTRAEWIERWGEVAAPLLWSHGMYLILADELGFLEGRSL</sequence>
<dbReference type="Pfam" id="PF00723">
    <property type="entry name" value="Glyco_hydro_15"/>
    <property type="match status" value="1"/>
</dbReference>
<feature type="compositionally biased region" description="Low complexity" evidence="1">
    <location>
        <begin position="20"/>
        <end position="33"/>
    </location>
</feature>
<dbReference type="PANTHER" id="PTHR31616">
    <property type="entry name" value="TREHALASE"/>
    <property type="match status" value="1"/>
</dbReference>
<feature type="domain" description="GH15-like" evidence="2">
    <location>
        <begin position="51"/>
        <end position="229"/>
    </location>
</feature>
<dbReference type="RefSeq" id="WP_218144222.1">
    <property type="nucleotide sequence ID" value="NZ_FOHB01000002.1"/>
</dbReference>
<reference evidence="4" key="1">
    <citation type="submission" date="2016-10" db="EMBL/GenBank/DDBJ databases">
        <authorList>
            <person name="Varghese N."/>
            <person name="Submissions S."/>
        </authorList>
    </citation>
    <scope>NUCLEOTIDE SEQUENCE [LARGE SCALE GENOMIC DNA]</scope>
    <source>
        <strain evidence="4">CGMCC 1.6963</strain>
    </source>
</reference>
<dbReference type="EMBL" id="FOHB01000002">
    <property type="protein sequence ID" value="SER94857.1"/>
    <property type="molecule type" value="Genomic_DNA"/>
</dbReference>
<proteinExistence type="predicted"/>